<protein>
    <submittedName>
        <fullName evidence="4">Cobalt-precorrin 5A hydrolase</fullName>
    </submittedName>
</protein>
<evidence type="ECO:0000259" key="2">
    <source>
        <dbReference type="Pfam" id="PF11760"/>
    </source>
</evidence>
<accession>A0A932CL94</accession>
<name>A0A932CL94_UNCTE</name>
<comment type="caution">
    <text evidence="4">The sequence shown here is derived from an EMBL/GenBank/DDBJ whole genome shotgun (WGS) entry which is preliminary data.</text>
</comment>
<dbReference type="Gene3D" id="3.40.50.11220">
    <property type="match status" value="1"/>
</dbReference>
<dbReference type="PANTHER" id="PTHR37477">
    <property type="entry name" value="COBALT-PRECORRIN-5A HYDROLASE"/>
    <property type="match status" value="1"/>
</dbReference>
<dbReference type="InterPro" id="IPR002750">
    <property type="entry name" value="CobE/GbiG_C"/>
</dbReference>
<dbReference type="Pfam" id="PF11760">
    <property type="entry name" value="CbiG_N"/>
    <property type="match status" value="1"/>
</dbReference>
<evidence type="ECO:0000259" key="1">
    <source>
        <dbReference type="Pfam" id="PF01890"/>
    </source>
</evidence>
<evidence type="ECO:0000313" key="5">
    <source>
        <dbReference type="Proteomes" id="UP000769766"/>
    </source>
</evidence>
<keyword evidence="4" id="KW-0378">Hydrolase</keyword>
<proteinExistence type="predicted"/>
<evidence type="ECO:0000313" key="4">
    <source>
        <dbReference type="EMBL" id="MBI2875396.1"/>
    </source>
</evidence>
<evidence type="ECO:0000259" key="3">
    <source>
        <dbReference type="Pfam" id="PF11761"/>
    </source>
</evidence>
<dbReference type="InterPro" id="IPR021744">
    <property type="entry name" value="CbiG_N"/>
</dbReference>
<gene>
    <name evidence="4" type="ORF">HYY20_00780</name>
</gene>
<dbReference type="InterPro" id="IPR021745">
    <property type="entry name" value="CbiG_mid"/>
</dbReference>
<dbReference type="InterPro" id="IPR052553">
    <property type="entry name" value="CbiG_hydrolase"/>
</dbReference>
<organism evidence="4 5">
    <name type="scientific">Tectimicrobiota bacterium</name>
    <dbReference type="NCBI Taxonomy" id="2528274"/>
    <lineage>
        <taxon>Bacteria</taxon>
        <taxon>Pseudomonadati</taxon>
        <taxon>Nitrospinota/Tectimicrobiota group</taxon>
        <taxon>Candidatus Tectimicrobiota</taxon>
    </lineage>
</organism>
<dbReference type="EMBL" id="JACPRF010000023">
    <property type="protein sequence ID" value="MBI2875396.1"/>
    <property type="molecule type" value="Genomic_DNA"/>
</dbReference>
<dbReference type="SUPFAM" id="SSF159664">
    <property type="entry name" value="CobE/GbiG C-terminal domain-like"/>
    <property type="match status" value="1"/>
</dbReference>
<dbReference type="SUPFAM" id="SSF159672">
    <property type="entry name" value="CbiG N-terminal domain-like"/>
    <property type="match status" value="1"/>
</dbReference>
<sequence>MDVSTPIAIVALTRGGSRLGVRLQASLPGATLHLPERFIAEVGPAAGRLAYHNLAGRVGELFRGCRGVVFIMATGIVVRLIAPHLGNKRSDPAVVVMDEAGRYAISLLSGHWGGANALAGRLAALTGGQAVVTTASDVRQTLAVELLARELGCELQDPCQVKGVNAALVNGEPVAVYATSQRERLAEICRSMEGLQFCESWEAMGRTPASAYLILTHRERLELVPPSGATVCLLRPRNLVAGVGCRRGTPVEEIEAAVWAGLEEAGCSRLSLRNLATLQAKADEEGLQEFARRHGLSIEYYSPEELNGLRGRILHPSETVKKWMGVEGVCEPAAMLSAQSEELILPKRKQGRVTLALAEARFTSSGSAPGIPGN</sequence>
<dbReference type="PANTHER" id="PTHR37477:SF1">
    <property type="entry name" value="COBALT-PRECORRIN-5A HYDROLASE"/>
    <property type="match status" value="1"/>
</dbReference>
<dbReference type="InterPro" id="IPR038029">
    <property type="entry name" value="GbiG_N_sf"/>
</dbReference>
<dbReference type="InterPro" id="IPR036518">
    <property type="entry name" value="CobE/GbiG_C_sf"/>
</dbReference>
<dbReference type="Pfam" id="PF11761">
    <property type="entry name" value="CbiG_mid"/>
    <property type="match status" value="1"/>
</dbReference>
<dbReference type="Pfam" id="PF01890">
    <property type="entry name" value="CbiG_C"/>
    <property type="match status" value="1"/>
</dbReference>
<feature type="domain" description="Cobalamin synthesis G N-terminal" evidence="2">
    <location>
        <begin position="59"/>
        <end position="137"/>
    </location>
</feature>
<dbReference type="Gene3D" id="3.30.420.180">
    <property type="entry name" value="CobE/GbiG C-terminal domain"/>
    <property type="match status" value="1"/>
</dbReference>
<dbReference type="GO" id="GO:0009236">
    <property type="term" value="P:cobalamin biosynthetic process"/>
    <property type="evidence" value="ECO:0007669"/>
    <property type="project" value="InterPro"/>
</dbReference>
<dbReference type="GO" id="GO:0016787">
    <property type="term" value="F:hydrolase activity"/>
    <property type="evidence" value="ECO:0007669"/>
    <property type="project" value="UniProtKB-KW"/>
</dbReference>
<dbReference type="AlphaFoldDB" id="A0A932CL94"/>
<dbReference type="Proteomes" id="UP000769766">
    <property type="component" value="Unassembled WGS sequence"/>
</dbReference>
<feature type="domain" description="Cobalamin biosynthesis central region" evidence="3">
    <location>
        <begin position="143"/>
        <end position="223"/>
    </location>
</feature>
<reference evidence="4" key="1">
    <citation type="submission" date="2020-07" db="EMBL/GenBank/DDBJ databases">
        <title>Huge and variable diversity of episymbiotic CPR bacteria and DPANN archaea in groundwater ecosystems.</title>
        <authorList>
            <person name="He C.Y."/>
            <person name="Keren R."/>
            <person name="Whittaker M."/>
            <person name="Farag I.F."/>
            <person name="Doudna J."/>
            <person name="Cate J.H.D."/>
            <person name="Banfield J.F."/>
        </authorList>
    </citation>
    <scope>NUCLEOTIDE SEQUENCE</scope>
    <source>
        <strain evidence="4">NC_groundwater_672_Ag_B-0.1um_62_36</strain>
    </source>
</reference>
<feature type="domain" description="CobE/GbiG C-terminal" evidence="1">
    <location>
        <begin position="239"/>
        <end position="358"/>
    </location>
</feature>